<proteinExistence type="predicted"/>
<comment type="caution">
    <text evidence="3">The sequence shown here is derived from an EMBL/GenBank/DDBJ whole genome shotgun (WGS) entry which is preliminary data.</text>
</comment>
<dbReference type="EMBL" id="CAJVPJ010000067">
    <property type="protein sequence ID" value="CAG8470826.1"/>
    <property type="molecule type" value="Genomic_DNA"/>
</dbReference>
<gene>
    <name evidence="3" type="ORF">POCULU_LOCUS1034</name>
</gene>
<feature type="region of interest" description="Disordered" evidence="2">
    <location>
        <begin position="93"/>
        <end position="116"/>
    </location>
</feature>
<evidence type="ECO:0000256" key="2">
    <source>
        <dbReference type="SAM" id="MobiDB-lite"/>
    </source>
</evidence>
<evidence type="ECO:0000313" key="3">
    <source>
        <dbReference type="EMBL" id="CAG8470826.1"/>
    </source>
</evidence>
<dbReference type="AlphaFoldDB" id="A0A9N8Z3G6"/>
<name>A0A9N8Z3G6_9GLOM</name>
<accession>A0A9N8Z3G6</accession>
<dbReference type="OrthoDB" id="10600575at2759"/>
<keyword evidence="4" id="KW-1185">Reference proteome</keyword>
<protein>
    <submittedName>
        <fullName evidence="3">906_t:CDS:1</fullName>
    </submittedName>
</protein>
<evidence type="ECO:0000313" key="4">
    <source>
        <dbReference type="Proteomes" id="UP000789572"/>
    </source>
</evidence>
<feature type="coiled-coil region" evidence="1">
    <location>
        <begin position="44"/>
        <end position="71"/>
    </location>
</feature>
<reference evidence="3" key="1">
    <citation type="submission" date="2021-06" db="EMBL/GenBank/DDBJ databases">
        <authorList>
            <person name="Kallberg Y."/>
            <person name="Tangrot J."/>
            <person name="Rosling A."/>
        </authorList>
    </citation>
    <scope>NUCLEOTIDE SEQUENCE</scope>
    <source>
        <strain evidence="3">IA702</strain>
    </source>
</reference>
<organism evidence="3 4">
    <name type="scientific">Paraglomus occultum</name>
    <dbReference type="NCBI Taxonomy" id="144539"/>
    <lineage>
        <taxon>Eukaryota</taxon>
        <taxon>Fungi</taxon>
        <taxon>Fungi incertae sedis</taxon>
        <taxon>Mucoromycota</taxon>
        <taxon>Glomeromycotina</taxon>
        <taxon>Glomeromycetes</taxon>
        <taxon>Paraglomerales</taxon>
        <taxon>Paraglomeraceae</taxon>
        <taxon>Paraglomus</taxon>
    </lineage>
</organism>
<sequence length="116" mass="13551">MDKEATKFSPDNPATNKSLHSFLQFTTVRVPVLSSVDPVAQRVSKKRKASIKEAKREKEELQQKWRDLIFETYRKVDNGKFKEFLQKLMPRIDRSVQEEEDSGGTVSKRVRSDEQH</sequence>
<evidence type="ECO:0000256" key="1">
    <source>
        <dbReference type="SAM" id="Coils"/>
    </source>
</evidence>
<keyword evidence="1" id="KW-0175">Coiled coil</keyword>
<dbReference type="Proteomes" id="UP000789572">
    <property type="component" value="Unassembled WGS sequence"/>
</dbReference>